<evidence type="ECO:0000256" key="1">
    <source>
        <dbReference type="ARBA" id="ARBA00022729"/>
    </source>
</evidence>
<feature type="compositionally biased region" description="Gly residues" evidence="2">
    <location>
        <begin position="69"/>
        <end position="78"/>
    </location>
</feature>
<name>A0AAW5EU76_NOVHA</name>
<dbReference type="SUPFAM" id="SSF51126">
    <property type="entry name" value="Pectin lyase-like"/>
    <property type="match status" value="1"/>
</dbReference>
<dbReference type="GO" id="GO:0019867">
    <property type="term" value="C:outer membrane"/>
    <property type="evidence" value="ECO:0007669"/>
    <property type="project" value="InterPro"/>
</dbReference>
<dbReference type="PROSITE" id="PS51208">
    <property type="entry name" value="AUTOTRANSPORTER"/>
    <property type="match status" value="1"/>
</dbReference>
<evidence type="ECO:0000313" key="5">
    <source>
        <dbReference type="Proteomes" id="UP001202887"/>
    </source>
</evidence>
<evidence type="ECO:0000259" key="3">
    <source>
        <dbReference type="PROSITE" id="PS51208"/>
    </source>
</evidence>
<organism evidence="4 5">
    <name type="scientific">Novacetimonas hansenii</name>
    <name type="common">Komagataeibacter hansenii</name>
    <dbReference type="NCBI Taxonomy" id="436"/>
    <lineage>
        <taxon>Bacteria</taxon>
        <taxon>Pseudomonadati</taxon>
        <taxon>Pseudomonadota</taxon>
        <taxon>Alphaproteobacteria</taxon>
        <taxon>Acetobacterales</taxon>
        <taxon>Acetobacteraceae</taxon>
        <taxon>Novacetimonas</taxon>
    </lineage>
</organism>
<evidence type="ECO:0000256" key="2">
    <source>
        <dbReference type="SAM" id="MobiDB-lite"/>
    </source>
</evidence>
<feature type="domain" description="Autotransporter" evidence="3">
    <location>
        <begin position="1283"/>
        <end position="1559"/>
    </location>
</feature>
<sequence length="1559" mass="149823">GGGGAGVIATDSVTVSNVVTGGTGGNGGEAGVSSEGGGGGGGGGGDGLDLLASGNATATTSTNSASITGGAGGTGGAGQAVSGAANTNGGGGAGGVGVAFMGQGLTLANAGSITGGAGGTGGSVGAGGVGLVMVGGDTVDNSGSITGGMAGDGTTQADAILASGTGNALLLENGSTLSGNIEIAASSGLAIASGGAGTLNNAIVMDDASSALSFTKGTGDALDVSGVISGAGAVTVADGAHVVLSGVNSYAGGTTIDGGSLSISSDSALGNTAGGLSLTDNGNLETTANVTTARSITLGTGGGEISPDAGTTLNVTAPVSGAGGLTMDGAGALVLEGSNTYTGVTTISSGTLELSGASSIATSGGVVDNGTLDISGSSMEANSVASLSGNGTVALGEETLVLTNASGTFGGVIADGGVAGGTSGSLNLTGGTETLTGVNTYTGSTQISSGTLALAGDGSIASSSLLSMYTGGVLDISGTSDGASVTAINDANATIALGGNTLTIGAGAKGVETPELLLAGGVSGNIVNGVVGPIVDGGISGGVGGGITLTNPGTSGSTVITIFGGENTYTGATTIGSGTALLLASASTLGETDGSSSQASIASSSRVVDNGIFDISLNSTVASNTSDTNSDSNNDTQWTIAASSTAITSLAGNGVVSLGSQNLLLTDASDTFSGTITNDSIANQQLGAQTDTVGGSLTLAGGHETLTGVNTYTGGTTIEAGTLTGTTASFGSGAIVDNGTLDIDQSTNGTLTNLVSGTGMLFKDGTGTLSVAQAETYTGATSINAGTLALAGDGSIATSSGVTLSGGTFDISGTTDGASIASLSGNSGGAVALGGETLTLTDAAGSFAGTIAGTGGVTLLDGRETLTGNNSYTGETTITGGTLTGTTGSFGTGEIVDNGTLELRQSADGALTNMVSGTGALVIDSTGNMTLSGVNSYTGGTTLAGGALTVASASALSTGALNMAQGTTLNFGADGLVLSNALVLNGDPTVNVASGQGTLSGTLSDGTSPGDLVKVGAGTLILSGDSTYSGGTEIADGTLEVDGSIVSPVVADAGTTLAGTGTVGTTTISSGGTLSPGNDGDPMGTLTVQGNLTMAAGSNYVVNLSEDGGHDLVSVQGKATLEGGTVRSITADGSWNTNVRYTILSATDGVSGKFASVTSNLAFLNPILTYSADDVYLLLGRNTVSFASVGDTRNERAVGGAMDSISSGSLFNALVQTDASTARHALNGLSGELHASARTALIQDSYYIRDAAIERLRGADCERGAASGMKTASANGQRTDGACRSEHAALWMQAYGSFGHNAGDGNASGMGHSVGGFVLGADAPVLGWHVGGLVGYGHSTFDSSGVSSYGHSSNVSLGGYAGTHWGRLALRMGATYTWDMLSMTRNARFTGFSDRLSSRYNGGTAQAFGDIGYHLDAGPVGIEPFADIAYVNLHTDRFSEHGGAAALAGRALDTGVTYSTFGARFSSSFNAGGVVLMPNAMLGYRHAFGLTMPTAREAFMSGGDTFEVAGVPLAQDTAVVKLGLRAKLSRVLDIGLSYIGQYGRRSVDSGLTGNIRVKF</sequence>
<proteinExistence type="predicted"/>
<dbReference type="InterPro" id="IPR005546">
    <property type="entry name" value="Autotransporte_beta"/>
</dbReference>
<dbReference type="Pfam" id="PF03797">
    <property type="entry name" value="Autotransporter"/>
    <property type="match status" value="1"/>
</dbReference>
<dbReference type="RefSeq" id="WP_247067921.1">
    <property type="nucleotide sequence ID" value="NZ_JAIBCX010000082.1"/>
</dbReference>
<feature type="region of interest" description="Disordered" evidence="2">
    <location>
        <begin position="19"/>
        <end position="79"/>
    </location>
</feature>
<keyword evidence="1" id="KW-0732">Signal</keyword>
<dbReference type="InterPro" id="IPR013425">
    <property type="entry name" value="Autotrns_rpt"/>
</dbReference>
<accession>A0AAW5EU76</accession>
<dbReference type="InterPro" id="IPR011050">
    <property type="entry name" value="Pectin_lyase_fold/virulence"/>
</dbReference>
<comment type="caution">
    <text evidence="4">The sequence shown here is derived from an EMBL/GenBank/DDBJ whole genome shotgun (WGS) entry which is preliminary data.</text>
</comment>
<gene>
    <name evidence="4" type="ORF">K1W68_15535</name>
</gene>
<dbReference type="InterPro" id="IPR006315">
    <property type="entry name" value="OM_autotransptr_brl_dom"/>
</dbReference>
<dbReference type="SUPFAM" id="SSF103515">
    <property type="entry name" value="Autotransporter"/>
    <property type="match status" value="1"/>
</dbReference>
<dbReference type="NCBIfam" id="TIGR02601">
    <property type="entry name" value="autotrns_rpt"/>
    <property type="match status" value="5"/>
</dbReference>
<dbReference type="InterPro" id="IPR036709">
    <property type="entry name" value="Autotransporte_beta_dom_sf"/>
</dbReference>
<dbReference type="Pfam" id="PF12951">
    <property type="entry name" value="PATR"/>
    <property type="match status" value="8"/>
</dbReference>
<dbReference type="NCBIfam" id="TIGR01414">
    <property type="entry name" value="autotrans_barl"/>
    <property type="match status" value="1"/>
</dbReference>
<dbReference type="Gene3D" id="2.160.20.20">
    <property type="match status" value="2"/>
</dbReference>
<dbReference type="InterPro" id="IPR012332">
    <property type="entry name" value="Autotransporter_pectin_lyase_C"/>
</dbReference>
<feature type="non-terminal residue" evidence="4">
    <location>
        <position position="1"/>
    </location>
</feature>
<dbReference type="Gene3D" id="2.40.128.130">
    <property type="entry name" value="Autotransporter beta-domain"/>
    <property type="match status" value="1"/>
</dbReference>
<reference evidence="4" key="2">
    <citation type="submission" date="2022-03" db="EMBL/GenBank/DDBJ databases">
        <authorList>
            <person name="Ryngajllo M."/>
            <person name="Jacek P."/>
            <person name="Kubiak K."/>
        </authorList>
    </citation>
    <scope>NUCLEOTIDE SEQUENCE</scope>
    <source>
        <strain evidence="4">SI1</strain>
    </source>
</reference>
<dbReference type="SMART" id="SM00869">
    <property type="entry name" value="Autotransporter"/>
    <property type="match status" value="1"/>
</dbReference>
<feature type="compositionally biased region" description="Gly residues" evidence="2">
    <location>
        <begin position="21"/>
        <end position="47"/>
    </location>
</feature>
<reference evidence="4" key="1">
    <citation type="journal article" date="2021" name="Polymers (Basel)">
        <title>Highly Stretchable Bacterial Cellulose Produced by Komagataeibacter hansenii SI1.</title>
        <authorList>
            <person name="Cielecka I."/>
            <person name="Ryngajllo M."/>
            <person name="Maniukiewicz W."/>
            <person name="Bielecki S."/>
        </authorList>
    </citation>
    <scope>NUCLEOTIDE SEQUENCE</scope>
    <source>
        <strain evidence="4">SI1</strain>
    </source>
</reference>
<evidence type="ECO:0000313" key="4">
    <source>
        <dbReference type="EMBL" id="MCJ8355382.1"/>
    </source>
</evidence>
<dbReference type="EMBL" id="JAIBCX010000082">
    <property type="protein sequence ID" value="MCJ8355382.1"/>
    <property type="molecule type" value="Genomic_DNA"/>
</dbReference>
<dbReference type="Proteomes" id="UP001202887">
    <property type="component" value="Unassembled WGS sequence"/>
</dbReference>
<feature type="compositionally biased region" description="Low complexity" evidence="2">
    <location>
        <begin position="48"/>
        <end position="68"/>
    </location>
</feature>
<protein>
    <submittedName>
        <fullName evidence="4">Autotransporter domain-containing protein</fullName>
    </submittedName>
</protein>